<dbReference type="EMBL" id="CM046398">
    <property type="protein sequence ID" value="KAI8530855.1"/>
    <property type="molecule type" value="Genomic_DNA"/>
</dbReference>
<reference evidence="1" key="1">
    <citation type="submission" date="2022-02" db="EMBL/GenBank/DDBJ databases">
        <title>Plant Genome Project.</title>
        <authorList>
            <person name="Zhang R.-G."/>
        </authorList>
    </citation>
    <scope>NUCLEOTIDE SEQUENCE</scope>
    <source>
        <strain evidence="1">AT1</strain>
    </source>
</reference>
<accession>A0ACC0LQD0</accession>
<gene>
    <name evidence="1" type="ORF">RHMOL_Rhmol11G0091500</name>
</gene>
<name>A0ACC0LQD0_RHOML</name>
<keyword evidence="2" id="KW-1185">Reference proteome</keyword>
<evidence type="ECO:0000313" key="2">
    <source>
        <dbReference type="Proteomes" id="UP001062846"/>
    </source>
</evidence>
<evidence type="ECO:0000313" key="1">
    <source>
        <dbReference type="EMBL" id="KAI8530855.1"/>
    </source>
</evidence>
<organism evidence="1 2">
    <name type="scientific">Rhododendron molle</name>
    <name type="common">Chinese azalea</name>
    <name type="synonym">Azalea mollis</name>
    <dbReference type="NCBI Taxonomy" id="49168"/>
    <lineage>
        <taxon>Eukaryota</taxon>
        <taxon>Viridiplantae</taxon>
        <taxon>Streptophyta</taxon>
        <taxon>Embryophyta</taxon>
        <taxon>Tracheophyta</taxon>
        <taxon>Spermatophyta</taxon>
        <taxon>Magnoliopsida</taxon>
        <taxon>eudicotyledons</taxon>
        <taxon>Gunneridae</taxon>
        <taxon>Pentapetalae</taxon>
        <taxon>asterids</taxon>
        <taxon>Ericales</taxon>
        <taxon>Ericaceae</taxon>
        <taxon>Ericoideae</taxon>
        <taxon>Rhodoreae</taxon>
        <taxon>Rhododendron</taxon>
    </lineage>
</organism>
<sequence>MTGPDSVSGATVGDEDRTGDGAPGFEPVEIVTGNLTTEGRRRSQTLFRFGPKFVVRTKIVSVGPPVKFLECFMVPENEDKGWRRNFLANFVGLAVMIFDLTLRTGLVCVFGAAAVCEKGYAVCSSSSSNVQVCVCVFIWQEKMDCWCFKLQRKKIGKAPKIQRLVTPLTLQRKRAKIAEKKKRIAKAKTEAASRVPEARR</sequence>
<protein>
    <submittedName>
        <fullName evidence="1">Uncharacterized protein</fullName>
    </submittedName>
</protein>
<proteinExistence type="predicted"/>
<comment type="caution">
    <text evidence="1">The sequence shown here is derived from an EMBL/GenBank/DDBJ whole genome shotgun (WGS) entry which is preliminary data.</text>
</comment>
<dbReference type="Proteomes" id="UP001062846">
    <property type="component" value="Chromosome 11"/>
</dbReference>